<dbReference type="KEGG" id="bths:CNY62_01475"/>
<dbReference type="OrthoDB" id="2064143at2"/>
<dbReference type="Proteomes" id="UP000243591">
    <property type="component" value="Chromosome"/>
</dbReference>
<accession>A0A1D2KWV3</accession>
<keyword evidence="2" id="KW-1185">Reference proteome</keyword>
<evidence type="ECO:0000313" key="1">
    <source>
        <dbReference type="EMBL" id="ATF25157.1"/>
    </source>
</evidence>
<proteinExistence type="predicted"/>
<reference evidence="1 2" key="1">
    <citation type="submission" date="2017-09" db="EMBL/GenBank/DDBJ databases">
        <title>Complete Genome Sequences of Two Strains of the Meat Spoilage Bacterium Brochothrix thermosphacta Isolated from Ground Chicken.</title>
        <authorList>
            <person name="Paoli G.C."/>
            <person name="Wijey C."/>
            <person name="Chen C.-Y."/>
            <person name="Nguyen L."/>
            <person name="Yan X."/>
            <person name="Irwin P.L."/>
        </authorList>
    </citation>
    <scope>NUCLEOTIDE SEQUENCE [LARGE SCALE GENOMIC DNA]</scope>
    <source>
        <strain evidence="1 2">BI</strain>
    </source>
</reference>
<dbReference type="EMBL" id="CP023483">
    <property type="protein sequence ID" value="ATF25157.1"/>
    <property type="molecule type" value="Genomic_DNA"/>
</dbReference>
<dbReference type="STRING" id="2756.BFR44_02105"/>
<organism evidence="1 2">
    <name type="scientific">Brochothrix thermosphacta</name>
    <name type="common">Microbacterium thermosphactum</name>
    <dbReference type="NCBI Taxonomy" id="2756"/>
    <lineage>
        <taxon>Bacteria</taxon>
        <taxon>Bacillati</taxon>
        <taxon>Bacillota</taxon>
        <taxon>Bacilli</taxon>
        <taxon>Bacillales</taxon>
        <taxon>Listeriaceae</taxon>
        <taxon>Brochothrix</taxon>
    </lineage>
</organism>
<sequence length="95" mass="11489">MTELKKIERMTFYEYTLKMTAFQLKMVDEDYALHKAAWLAQQVKATKKMGKEMRPYYTSFEKFYDYAKRERMVLGQEEEALKDNDFSDLMMKANK</sequence>
<gene>
    <name evidence="1" type="ORF">CNY62_01475</name>
</gene>
<name>A0A1D2KWV3_BROTH</name>
<dbReference type="AlphaFoldDB" id="A0A1D2KWV3"/>
<protein>
    <submittedName>
        <fullName evidence="1">Uncharacterized protein</fullName>
    </submittedName>
</protein>
<dbReference type="RefSeq" id="WP_069120357.1">
    <property type="nucleotide sequence ID" value="NZ_CBCPHX010000008.1"/>
</dbReference>
<evidence type="ECO:0000313" key="2">
    <source>
        <dbReference type="Proteomes" id="UP000243591"/>
    </source>
</evidence>